<dbReference type="InterPro" id="IPR027973">
    <property type="entry name" value="FSAF1-like"/>
</dbReference>
<accession>A0A026W4R1</accession>
<dbReference type="EMBL" id="KK107487">
    <property type="protein sequence ID" value="EZA50034.1"/>
    <property type="molecule type" value="Genomic_DNA"/>
</dbReference>
<keyword evidence="3" id="KW-1185">Reference proteome</keyword>
<dbReference type="OrthoDB" id="10067479at2759"/>
<dbReference type="OMA" id="GFQGEEC"/>
<feature type="compositionally biased region" description="Basic and acidic residues" evidence="1">
    <location>
        <begin position="116"/>
        <end position="127"/>
    </location>
</feature>
<reference evidence="2 3" key="1">
    <citation type="journal article" date="2014" name="Curr. Biol.">
        <title>The genome of the clonal raider ant Cerapachys biroi.</title>
        <authorList>
            <person name="Oxley P.R."/>
            <person name="Ji L."/>
            <person name="Fetter-Pruneda I."/>
            <person name="McKenzie S.K."/>
            <person name="Li C."/>
            <person name="Hu H."/>
            <person name="Zhang G."/>
            <person name="Kronauer D.J."/>
        </authorList>
    </citation>
    <scope>NUCLEOTIDE SEQUENCE [LARGE SCALE GENOMIC DNA]</scope>
</reference>
<dbReference type="Proteomes" id="UP000053097">
    <property type="component" value="Unassembled WGS sequence"/>
</dbReference>
<proteinExistence type="predicted"/>
<dbReference type="Pfam" id="PF15375">
    <property type="entry name" value="FSAF1"/>
    <property type="match status" value="1"/>
</dbReference>
<dbReference type="InterPro" id="IPR052852">
    <property type="entry name" value="SSU_Processome_Comp"/>
</dbReference>
<feature type="compositionally biased region" description="Basic and acidic residues" evidence="1">
    <location>
        <begin position="26"/>
        <end position="62"/>
    </location>
</feature>
<feature type="region of interest" description="Disordered" evidence="1">
    <location>
        <begin position="100"/>
        <end position="142"/>
    </location>
</feature>
<protein>
    <submittedName>
        <fullName evidence="2">Uncharacterized protein</fullName>
    </submittedName>
</protein>
<dbReference type="PANTHER" id="PTHR28366">
    <property type="entry name" value="CHROMOSOME 1 OPEN READING FRAME 131"/>
    <property type="match status" value="1"/>
</dbReference>
<organism evidence="2 3">
    <name type="scientific">Ooceraea biroi</name>
    <name type="common">Clonal raider ant</name>
    <name type="synonym">Cerapachys biroi</name>
    <dbReference type="NCBI Taxonomy" id="2015173"/>
    <lineage>
        <taxon>Eukaryota</taxon>
        <taxon>Metazoa</taxon>
        <taxon>Ecdysozoa</taxon>
        <taxon>Arthropoda</taxon>
        <taxon>Hexapoda</taxon>
        <taxon>Insecta</taxon>
        <taxon>Pterygota</taxon>
        <taxon>Neoptera</taxon>
        <taxon>Endopterygota</taxon>
        <taxon>Hymenoptera</taxon>
        <taxon>Apocrita</taxon>
        <taxon>Aculeata</taxon>
        <taxon>Formicoidea</taxon>
        <taxon>Formicidae</taxon>
        <taxon>Dorylinae</taxon>
        <taxon>Ooceraea</taxon>
    </lineage>
</organism>
<dbReference type="AlphaFoldDB" id="A0A026W4R1"/>
<sequence length="166" mass="19159">MEYFVPTRSSEIKKNAANDYTFVKYEAPKKKTRSAADDVDDKRKEKDKPKLTPAEVKKQQEKEMKKARYDVIKFGMSGFEKSKAKKAKVELAISLGAIPPKNRRMNYNNVKRQRKKEKEKEKKKEHISGLTSSLLKRNSKTVHKRDSGILGVYGKVPRDILSKKKS</sequence>
<evidence type="ECO:0000313" key="2">
    <source>
        <dbReference type="EMBL" id="EZA50034.1"/>
    </source>
</evidence>
<evidence type="ECO:0000256" key="1">
    <source>
        <dbReference type="SAM" id="MobiDB-lite"/>
    </source>
</evidence>
<feature type="region of interest" description="Disordered" evidence="1">
    <location>
        <begin position="23"/>
        <end position="62"/>
    </location>
</feature>
<dbReference type="STRING" id="2015173.A0A026W4R1"/>
<dbReference type="PANTHER" id="PTHR28366:SF1">
    <property type="entry name" value="CHROMOSOME 1 OPEN READING FRAME 131"/>
    <property type="match status" value="1"/>
</dbReference>
<gene>
    <name evidence="2" type="ORF">X777_11698</name>
</gene>
<evidence type="ECO:0000313" key="3">
    <source>
        <dbReference type="Proteomes" id="UP000053097"/>
    </source>
</evidence>
<name>A0A026W4R1_OOCBI</name>